<evidence type="ECO:0000256" key="3">
    <source>
        <dbReference type="ARBA" id="ARBA00023004"/>
    </source>
</evidence>
<dbReference type="KEGG" id="noy:EXE57_09375"/>
<organism evidence="6 7">
    <name type="scientific">Nocardioides euryhalodurans</name>
    <dbReference type="NCBI Taxonomy" id="2518370"/>
    <lineage>
        <taxon>Bacteria</taxon>
        <taxon>Bacillati</taxon>
        <taxon>Actinomycetota</taxon>
        <taxon>Actinomycetes</taxon>
        <taxon>Propionibacteriales</taxon>
        <taxon>Nocardioidaceae</taxon>
        <taxon>Nocardioides</taxon>
    </lineage>
</organism>
<feature type="domain" description="Calcineurin-like phosphoesterase" evidence="5">
    <location>
        <begin position="34"/>
        <end position="227"/>
    </location>
</feature>
<dbReference type="PANTHER" id="PTHR42988">
    <property type="entry name" value="PHOSPHOHYDROLASE"/>
    <property type="match status" value="1"/>
</dbReference>
<dbReference type="AlphaFoldDB" id="A0A4P7GKY0"/>
<keyword evidence="3" id="KW-0408">Iron</keyword>
<dbReference type="CDD" id="cd07402">
    <property type="entry name" value="MPP_GpdQ"/>
    <property type="match status" value="1"/>
</dbReference>
<dbReference type="Pfam" id="PF00149">
    <property type="entry name" value="Metallophos"/>
    <property type="match status" value="1"/>
</dbReference>
<gene>
    <name evidence="6" type="ORF">EXE57_09375</name>
</gene>
<evidence type="ECO:0000256" key="1">
    <source>
        <dbReference type="ARBA" id="ARBA00022723"/>
    </source>
</evidence>
<dbReference type="InterPro" id="IPR026575">
    <property type="entry name" value="GpdQ/CpdA-like"/>
</dbReference>
<keyword evidence="7" id="KW-1185">Reference proteome</keyword>
<dbReference type="Gene3D" id="3.60.21.10">
    <property type="match status" value="1"/>
</dbReference>
<protein>
    <submittedName>
        <fullName evidence="6">Phosphodiesterase</fullName>
    </submittedName>
</protein>
<sequence>MSWICSVTARSSQPRSYGVPVVQFGQYPPPRHVVAHLSDPHLLADGRLQYDVIDTEAGLRLALERVARLDPRPDVLVFTGDLADRAEPAAYAALRAMVEPVAVDLGAEVVWVMGNHDEREAYARGLFDSDDDGCQDRVHDVGGLRVVALDTSVPGYHHGELTDDQLAWLREQLATPAPYGTLLALHHPPIPVPMLRAAEIIELDDQHRLAEVLEGSDVRAILGGHFHLTSWSTFAGIPVSVASASCYTSDPAPLARFISGVDGHQAATMLHLYDDRIVHTVVPLAEVPEVSGFPSDVVAQVEALDPAERRELISRKDSPLNQG</sequence>
<proteinExistence type="inferred from homology"/>
<dbReference type="InterPro" id="IPR004843">
    <property type="entry name" value="Calcineurin-like_PHP"/>
</dbReference>
<dbReference type="OrthoDB" id="5241795at2"/>
<reference evidence="6 7" key="1">
    <citation type="submission" date="2019-03" db="EMBL/GenBank/DDBJ databases">
        <title>Three New Species of Nocardioides, Nocardioides euryhalodurans sp. nov., Nocardioides seonyuensis sp. nov. and Nocardioides eburneoflavus sp. nov., Iolated from Soil.</title>
        <authorList>
            <person name="Roh S.G."/>
            <person name="Lee C."/>
            <person name="Kim M.-K."/>
            <person name="Kim S.B."/>
        </authorList>
    </citation>
    <scope>NUCLEOTIDE SEQUENCE [LARGE SCALE GENOMIC DNA]</scope>
    <source>
        <strain evidence="6 7">MMS17-SY117</strain>
    </source>
</reference>
<name>A0A4P7GKY0_9ACTN</name>
<dbReference type="InterPro" id="IPR050884">
    <property type="entry name" value="CNP_phosphodiesterase-III"/>
</dbReference>
<evidence type="ECO:0000313" key="6">
    <source>
        <dbReference type="EMBL" id="QBR92469.1"/>
    </source>
</evidence>
<keyword evidence="2" id="KW-0378">Hydrolase</keyword>
<accession>A0A4P7GKY0</accession>
<dbReference type="GO" id="GO:0046872">
    <property type="term" value="F:metal ion binding"/>
    <property type="evidence" value="ECO:0007669"/>
    <property type="project" value="UniProtKB-KW"/>
</dbReference>
<dbReference type="SUPFAM" id="SSF56300">
    <property type="entry name" value="Metallo-dependent phosphatases"/>
    <property type="match status" value="1"/>
</dbReference>
<evidence type="ECO:0000256" key="4">
    <source>
        <dbReference type="ARBA" id="ARBA00025742"/>
    </source>
</evidence>
<evidence type="ECO:0000256" key="2">
    <source>
        <dbReference type="ARBA" id="ARBA00022801"/>
    </source>
</evidence>
<dbReference type="GO" id="GO:0004112">
    <property type="term" value="F:cyclic-nucleotide phosphodiesterase activity"/>
    <property type="evidence" value="ECO:0007669"/>
    <property type="project" value="InterPro"/>
</dbReference>
<dbReference type="InterPro" id="IPR029052">
    <property type="entry name" value="Metallo-depent_PP-like"/>
</dbReference>
<dbReference type="Proteomes" id="UP000294894">
    <property type="component" value="Chromosome"/>
</dbReference>
<comment type="similarity">
    <text evidence="4">Belongs to the cyclic nucleotide phosphodiesterase class-III family.</text>
</comment>
<dbReference type="EMBL" id="CP038267">
    <property type="protein sequence ID" value="QBR92469.1"/>
    <property type="molecule type" value="Genomic_DNA"/>
</dbReference>
<dbReference type="PANTHER" id="PTHR42988:SF2">
    <property type="entry name" value="CYCLIC NUCLEOTIDE PHOSPHODIESTERASE CBUA0032-RELATED"/>
    <property type="match status" value="1"/>
</dbReference>
<keyword evidence="1" id="KW-0479">Metal-binding</keyword>
<evidence type="ECO:0000259" key="5">
    <source>
        <dbReference type="Pfam" id="PF00149"/>
    </source>
</evidence>
<evidence type="ECO:0000313" key="7">
    <source>
        <dbReference type="Proteomes" id="UP000294894"/>
    </source>
</evidence>